<keyword evidence="5" id="KW-1185">Reference proteome</keyword>
<evidence type="ECO:0000256" key="3">
    <source>
        <dbReference type="PROSITE-ProRule" id="PRU00221"/>
    </source>
</evidence>
<dbReference type="OrthoDB" id="6262491at2759"/>
<organism evidence="4 5">
    <name type="scientific">Serendipita indica (strain DSM 11827)</name>
    <name type="common">Root endophyte fungus</name>
    <name type="synonym">Piriformospora indica</name>
    <dbReference type="NCBI Taxonomy" id="1109443"/>
    <lineage>
        <taxon>Eukaryota</taxon>
        <taxon>Fungi</taxon>
        <taxon>Dikarya</taxon>
        <taxon>Basidiomycota</taxon>
        <taxon>Agaricomycotina</taxon>
        <taxon>Agaricomycetes</taxon>
        <taxon>Sebacinales</taxon>
        <taxon>Serendipitaceae</taxon>
        <taxon>Serendipita</taxon>
    </lineage>
</organism>
<keyword evidence="2" id="KW-0677">Repeat</keyword>
<dbReference type="AlphaFoldDB" id="G4TSG7"/>
<dbReference type="STRING" id="1109443.G4TSG7"/>
<name>G4TSG7_SERID</name>
<keyword evidence="1 3" id="KW-0853">WD repeat</keyword>
<evidence type="ECO:0000313" key="4">
    <source>
        <dbReference type="EMBL" id="CCA74260.1"/>
    </source>
</evidence>
<dbReference type="PROSITE" id="PS50082">
    <property type="entry name" value="WD_REPEATS_2"/>
    <property type="match status" value="1"/>
</dbReference>
<dbReference type="Pfam" id="PF00400">
    <property type="entry name" value="WD40"/>
    <property type="match status" value="1"/>
</dbReference>
<accession>G4TSG7</accession>
<sequence length="174" mass="19088">MAVAFSPDGSKIVSGSSDNTLRLWDVATGEPLGEPIQGHKCDALSVAYSPLVSQIASGPQGHTIILSPLPTGPIENVSKQEDGEPVSSISIDKFPDPPLRFSVPGFTRFSLSRDGWVESSGRYLFWVPPENRHGLQYPHLLTMPTSSPLRATKLDFTHFHCGQSWTNDWKDTTR</sequence>
<dbReference type="InterPro" id="IPR015943">
    <property type="entry name" value="WD40/YVTN_repeat-like_dom_sf"/>
</dbReference>
<proteinExistence type="predicted"/>
<dbReference type="SUPFAM" id="SSF50978">
    <property type="entry name" value="WD40 repeat-like"/>
    <property type="match status" value="1"/>
</dbReference>
<dbReference type="PROSITE" id="PS00678">
    <property type="entry name" value="WD_REPEATS_1"/>
    <property type="match status" value="1"/>
</dbReference>
<reference evidence="4 5" key="1">
    <citation type="journal article" date="2011" name="PLoS Pathog.">
        <title>Endophytic Life Strategies Decoded by Genome and Transcriptome Analyses of the Mutualistic Root Symbiont Piriformospora indica.</title>
        <authorList>
            <person name="Zuccaro A."/>
            <person name="Lahrmann U."/>
            <person name="Guldener U."/>
            <person name="Langen G."/>
            <person name="Pfiffi S."/>
            <person name="Biedenkopf D."/>
            <person name="Wong P."/>
            <person name="Samans B."/>
            <person name="Grimm C."/>
            <person name="Basiewicz M."/>
            <person name="Murat C."/>
            <person name="Martin F."/>
            <person name="Kogel K.H."/>
        </authorList>
    </citation>
    <scope>NUCLEOTIDE SEQUENCE [LARGE SCALE GENOMIC DNA]</scope>
    <source>
        <strain evidence="4 5">DSM 11827</strain>
    </source>
</reference>
<dbReference type="PANTHER" id="PTHR19848:SF8">
    <property type="entry name" value="F-BOX AND WD REPEAT DOMAIN CONTAINING 7"/>
    <property type="match status" value="1"/>
</dbReference>
<dbReference type="InterPro" id="IPR001680">
    <property type="entry name" value="WD40_rpt"/>
</dbReference>
<dbReference type="HOGENOM" id="CLU_000288_57_19_1"/>
<comment type="caution">
    <text evidence="4">The sequence shown here is derived from an EMBL/GenBank/DDBJ whole genome shotgun (WGS) entry which is preliminary data.</text>
</comment>
<dbReference type="PROSITE" id="PS50294">
    <property type="entry name" value="WD_REPEATS_REGION"/>
    <property type="match status" value="1"/>
</dbReference>
<dbReference type="Gene3D" id="2.130.10.10">
    <property type="entry name" value="YVTN repeat-like/Quinoprotein amine dehydrogenase"/>
    <property type="match status" value="1"/>
</dbReference>
<dbReference type="Proteomes" id="UP000007148">
    <property type="component" value="Unassembled WGS sequence"/>
</dbReference>
<feature type="repeat" description="WD" evidence="3">
    <location>
        <begin position="1"/>
        <end position="34"/>
    </location>
</feature>
<protein>
    <submittedName>
        <fullName evidence="4">Uncharacterized protein</fullName>
    </submittedName>
</protein>
<dbReference type="InterPro" id="IPR036322">
    <property type="entry name" value="WD40_repeat_dom_sf"/>
</dbReference>
<dbReference type="InParanoid" id="G4TSG7"/>
<dbReference type="EMBL" id="CAFZ01000295">
    <property type="protein sequence ID" value="CCA74260.1"/>
    <property type="molecule type" value="Genomic_DNA"/>
</dbReference>
<evidence type="ECO:0000313" key="5">
    <source>
        <dbReference type="Proteomes" id="UP000007148"/>
    </source>
</evidence>
<evidence type="ECO:0000256" key="1">
    <source>
        <dbReference type="ARBA" id="ARBA00022574"/>
    </source>
</evidence>
<dbReference type="InterPro" id="IPR019775">
    <property type="entry name" value="WD40_repeat_CS"/>
</dbReference>
<evidence type="ECO:0000256" key="2">
    <source>
        <dbReference type="ARBA" id="ARBA00022737"/>
    </source>
</evidence>
<dbReference type="PANTHER" id="PTHR19848">
    <property type="entry name" value="WD40 REPEAT PROTEIN"/>
    <property type="match status" value="1"/>
</dbReference>
<gene>
    <name evidence="4" type="ORF">PIIN_08213</name>
</gene>